<evidence type="ECO:0000313" key="3">
    <source>
        <dbReference type="Proteomes" id="UP000190476"/>
    </source>
</evidence>
<gene>
    <name evidence="2" type="ORF">CCH01_07990</name>
</gene>
<protein>
    <submittedName>
        <fullName evidence="2">Uncharacterized protein</fullName>
    </submittedName>
</protein>
<reference evidence="3" key="1">
    <citation type="submission" date="2017-03" db="EMBL/GenBank/DDBJ databases">
        <authorList>
            <person name="Falquet L."/>
            <person name="Falquet L."/>
        </authorList>
    </citation>
    <scope>NUCLEOTIDE SEQUENCE [LARGE SCALE GENOMIC DNA]</scope>
</reference>
<proteinExistence type="predicted"/>
<accession>S6FKK6</accession>
<name>S6FKK6_9CLOT</name>
<dbReference type="STRING" id="1351755.CCH01_07990"/>
<evidence type="ECO:0000313" key="2">
    <source>
        <dbReference type="EMBL" id="SLK15013.1"/>
    </source>
</evidence>
<keyword evidence="3" id="KW-1185">Reference proteome</keyword>
<evidence type="ECO:0000256" key="1">
    <source>
        <dbReference type="SAM" id="MobiDB-lite"/>
    </source>
</evidence>
<organism evidence="2 3">
    <name type="scientific">Clostridium chauvoei JF4335</name>
    <dbReference type="NCBI Taxonomy" id="1351755"/>
    <lineage>
        <taxon>Bacteria</taxon>
        <taxon>Bacillati</taxon>
        <taxon>Bacillota</taxon>
        <taxon>Clostridia</taxon>
        <taxon>Eubacteriales</taxon>
        <taxon>Clostridiaceae</taxon>
        <taxon>Clostridium</taxon>
    </lineage>
</organism>
<dbReference type="EMBL" id="LT799839">
    <property type="protein sequence ID" value="SLK15013.1"/>
    <property type="molecule type" value="Genomic_DNA"/>
</dbReference>
<dbReference type="AlphaFoldDB" id="S6FKK6"/>
<sequence>MAKHGQQASWEKRRYQSPKKSEAAKVPELSKEEKHCK</sequence>
<dbReference type="Proteomes" id="UP000190476">
    <property type="component" value="Chromosome I"/>
</dbReference>
<feature type="region of interest" description="Disordered" evidence="1">
    <location>
        <begin position="1"/>
        <end position="37"/>
    </location>
</feature>
<feature type="compositionally biased region" description="Basic and acidic residues" evidence="1">
    <location>
        <begin position="10"/>
        <end position="37"/>
    </location>
</feature>